<dbReference type="GO" id="GO:0044550">
    <property type="term" value="P:secondary metabolite biosynthetic process"/>
    <property type="evidence" value="ECO:0007669"/>
    <property type="project" value="TreeGrafter"/>
</dbReference>
<gene>
    <name evidence="3" type="ORF">STIAU_8754</name>
</gene>
<dbReference type="GO" id="GO:0005829">
    <property type="term" value="C:cytosol"/>
    <property type="evidence" value="ECO:0007669"/>
    <property type="project" value="TreeGrafter"/>
</dbReference>
<dbReference type="Pfam" id="PF00501">
    <property type="entry name" value="AMP-binding"/>
    <property type="match status" value="1"/>
</dbReference>
<evidence type="ECO:0000259" key="2">
    <source>
        <dbReference type="Pfam" id="PF00668"/>
    </source>
</evidence>
<dbReference type="AlphaFoldDB" id="Q099Z2"/>
<dbReference type="Gene3D" id="3.30.559.30">
    <property type="entry name" value="Nonribosomal peptide synthetase, condensation domain"/>
    <property type="match status" value="1"/>
</dbReference>
<dbReference type="PANTHER" id="PTHR45527:SF1">
    <property type="entry name" value="FATTY ACID SYNTHASE"/>
    <property type="match status" value="1"/>
</dbReference>
<dbReference type="PANTHER" id="PTHR45527">
    <property type="entry name" value="NONRIBOSOMAL PEPTIDE SYNTHETASE"/>
    <property type="match status" value="1"/>
</dbReference>
<feature type="domain" description="Condensation" evidence="2">
    <location>
        <begin position="8"/>
        <end position="447"/>
    </location>
</feature>
<dbReference type="Pfam" id="PF00668">
    <property type="entry name" value="Condensation"/>
    <property type="match status" value="1"/>
</dbReference>
<dbReference type="Proteomes" id="UP000032702">
    <property type="component" value="Unassembled WGS sequence"/>
</dbReference>
<dbReference type="InterPro" id="IPR000873">
    <property type="entry name" value="AMP-dep_synth/lig_dom"/>
</dbReference>
<dbReference type="InterPro" id="IPR023213">
    <property type="entry name" value="CAT-like_dom_sf"/>
</dbReference>
<dbReference type="GO" id="GO:0003824">
    <property type="term" value="F:catalytic activity"/>
    <property type="evidence" value="ECO:0007669"/>
    <property type="project" value="InterPro"/>
</dbReference>
<dbReference type="SUPFAM" id="SSF52777">
    <property type="entry name" value="CoA-dependent acyltransferases"/>
    <property type="match status" value="2"/>
</dbReference>
<dbReference type="Gene3D" id="3.40.50.980">
    <property type="match status" value="2"/>
</dbReference>
<evidence type="ECO:0000313" key="4">
    <source>
        <dbReference type="Proteomes" id="UP000032702"/>
    </source>
</evidence>
<accession>Q099Z2</accession>
<dbReference type="EMBL" id="AAMD01000015">
    <property type="protein sequence ID" value="EAU68580.1"/>
    <property type="molecule type" value="Genomic_DNA"/>
</dbReference>
<comment type="caution">
    <text evidence="3">The sequence shown here is derived from an EMBL/GenBank/DDBJ whole genome shotgun (WGS) entry which is preliminary data.</text>
</comment>
<proteinExistence type="predicted"/>
<evidence type="ECO:0000313" key="3">
    <source>
        <dbReference type="EMBL" id="EAU68580.1"/>
    </source>
</evidence>
<dbReference type="CDD" id="cd19543">
    <property type="entry name" value="DCL_NRPS"/>
    <property type="match status" value="1"/>
</dbReference>
<dbReference type="FunFam" id="3.40.50.980:FF:000001">
    <property type="entry name" value="Non-ribosomal peptide synthetase"/>
    <property type="match status" value="1"/>
</dbReference>
<protein>
    <submittedName>
        <fullName evidence="3">Condensation domain protein</fullName>
    </submittedName>
</protein>
<feature type="domain" description="AMP-dependent synthetase/ligase" evidence="1">
    <location>
        <begin position="468"/>
        <end position="634"/>
    </location>
</feature>
<dbReference type="SUPFAM" id="SSF56801">
    <property type="entry name" value="Acetyl-CoA synthetase-like"/>
    <property type="match status" value="1"/>
</dbReference>
<organism evidence="3 4">
    <name type="scientific">Stigmatella aurantiaca (strain DW4/3-1)</name>
    <dbReference type="NCBI Taxonomy" id="378806"/>
    <lineage>
        <taxon>Bacteria</taxon>
        <taxon>Pseudomonadati</taxon>
        <taxon>Myxococcota</taxon>
        <taxon>Myxococcia</taxon>
        <taxon>Myxococcales</taxon>
        <taxon>Cystobacterineae</taxon>
        <taxon>Archangiaceae</taxon>
        <taxon>Stigmatella</taxon>
    </lineage>
</organism>
<sequence length="725" mass="79936">MDSIDAIADIYELAPMQHGMLFHSLLDPSAAMYVEQLSCEVRGNLPIERWKQAWQHMLERHAILRSAFLWEGLEKPVQVVAAEAEVPWHIEDLRHLSEDEKQRRVSSFLKEDSQRSFDLGVAPLLRCALLRLGEDRYRFVWTYHHLLLDGWCFSIVLREALEFVDGGAEALPPPARPYRDYISWLQEQDPARAESFWRETLKGFDQPTPLPFAEHQDSKPSAGDVQPEVIWRVPRELMARLGGFAKNHRLTLNTLIQGAWTLVLARTAGTDDVVFGVTVSGRPAELAGAESIVGLFINTVPLRGRLAAGAPVGPFLSSLQTQQGAIEAYGYSSLADIQLWSDAPHDRPLFESLLVFENFPLDRSTLLERSGFTVSGIESQGRTGFPLALMAIPGEQLELRLMFDEGRFTRDAVEQTMRLLEVALSSLLTARTIDEIDLLDGATRGKLLEWSQNPRAFELGEPVHELVARVARRSPEATALVGADGRRLTYRELDEHASRVAWRLRQLGVQREARIGVGIGKSVELIVGMLGVLKAGGAYLPLDLNYPAERLAYLVRDASPAAILNVGVDPIPDTAIPRIDVSQVMAGEKAPPGFVPEPVLMENLAYAIYTSGSTGAPKGVLVSHRNMMNLVAWYVEDAPAHRGGPGHAGLQHHVRRLGHGHLADARDRRRALSRLARAALEPLGVAALADGAPDDGELPSDADCRGSARAQVARVLQAPADDHGR</sequence>
<dbReference type="GO" id="GO:0043041">
    <property type="term" value="P:amino acid activation for nonribosomal peptide biosynthetic process"/>
    <property type="evidence" value="ECO:0007669"/>
    <property type="project" value="TreeGrafter"/>
</dbReference>
<dbReference type="InterPro" id="IPR001242">
    <property type="entry name" value="Condensation_dom"/>
</dbReference>
<name>Q099Z2_STIAD</name>
<dbReference type="GO" id="GO:0031177">
    <property type="term" value="F:phosphopantetheine binding"/>
    <property type="evidence" value="ECO:0007669"/>
    <property type="project" value="TreeGrafter"/>
</dbReference>
<dbReference type="Gene3D" id="3.30.559.10">
    <property type="entry name" value="Chloramphenicol acetyltransferase-like domain"/>
    <property type="match status" value="1"/>
</dbReference>
<dbReference type="PATRIC" id="fig|378806.16.peg.7954"/>
<reference evidence="3 4" key="1">
    <citation type="submission" date="2006-04" db="EMBL/GenBank/DDBJ databases">
        <authorList>
            <person name="Nierman W.C."/>
        </authorList>
    </citation>
    <scope>NUCLEOTIDE SEQUENCE [LARGE SCALE GENOMIC DNA]</scope>
    <source>
        <strain evidence="3 4">DW4/3-1</strain>
    </source>
</reference>
<evidence type="ECO:0000259" key="1">
    <source>
        <dbReference type="Pfam" id="PF00501"/>
    </source>
</evidence>